<dbReference type="Ensembl" id="ENSCSET00000019305.1">
    <property type="protein sequence ID" value="ENSCSEP00000019071.1"/>
    <property type="gene ID" value="ENSCSEG00000012207.1"/>
</dbReference>
<organism evidence="3 4">
    <name type="scientific">Cynoglossus semilaevis</name>
    <name type="common">Tongue sole</name>
    <dbReference type="NCBI Taxonomy" id="244447"/>
    <lineage>
        <taxon>Eukaryota</taxon>
        <taxon>Metazoa</taxon>
        <taxon>Chordata</taxon>
        <taxon>Craniata</taxon>
        <taxon>Vertebrata</taxon>
        <taxon>Euteleostomi</taxon>
        <taxon>Actinopterygii</taxon>
        <taxon>Neopterygii</taxon>
        <taxon>Teleostei</taxon>
        <taxon>Neoteleostei</taxon>
        <taxon>Acanthomorphata</taxon>
        <taxon>Carangaria</taxon>
        <taxon>Pleuronectiformes</taxon>
        <taxon>Pleuronectoidei</taxon>
        <taxon>Cynoglossidae</taxon>
        <taxon>Cynoglossinae</taxon>
        <taxon>Cynoglossus</taxon>
    </lineage>
</organism>
<dbReference type="PANTHER" id="PTHR34768">
    <property type="entry name" value="COILED-COIL DOMAIN-CONTAINING PROTEIN 89"/>
    <property type="match status" value="1"/>
</dbReference>
<evidence type="ECO:0000313" key="4">
    <source>
        <dbReference type="Proteomes" id="UP000265120"/>
    </source>
</evidence>
<name>A0A3P8W0E2_CYNSE</name>
<evidence type="ECO:0000256" key="2">
    <source>
        <dbReference type="SAM" id="Coils"/>
    </source>
</evidence>
<protein>
    <submittedName>
        <fullName evidence="3">Zgc:172182</fullName>
    </submittedName>
</protein>
<evidence type="ECO:0000256" key="1">
    <source>
        <dbReference type="ARBA" id="ARBA00023054"/>
    </source>
</evidence>
<feature type="coiled-coil region" evidence="2">
    <location>
        <begin position="39"/>
        <end position="214"/>
    </location>
</feature>
<reference evidence="3" key="2">
    <citation type="submission" date="2025-08" db="UniProtKB">
        <authorList>
            <consortium name="Ensembl"/>
        </authorList>
    </citation>
    <scope>IDENTIFICATION</scope>
</reference>
<dbReference type="PANTHER" id="PTHR34768:SF2">
    <property type="entry name" value="COILED-COIL DOMAIN CONTAINING 89"/>
    <property type="match status" value="1"/>
</dbReference>
<dbReference type="RefSeq" id="XP_008327018.1">
    <property type="nucleotide sequence ID" value="XM_008328796.2"/>
</dbReference>
<proteinExistence type="predicted"/>
<dbReference type="FunCoup" id="A0A3P8W0E2">
    <property type="interactions" value="222"/>
</dbReference>
<reference evidence="3 4" key="1">
    <citation type="journal article" date="2014" name="Nat. Genet.">
        <title>Whole-genome sequence of a flatfish provides insights into ZW sex chromosome evolution and adaptation to a benthic lifestyle.</title>
        <authorList>
            <person name="Chen S."/>
            <person name="Zhang G."/>
            <person name="Shao C."/>
            <person name="Huang Q."/>
            <person name="Liu G."/>
            <person name="Zhang P."/>
            <person name="Song W."/>
            <person name="An N."/>
            <person name="Chalopin D."/>
            <person name="Volff J.N."/>
            <person name="Hong Y."/>
            <person name="Li Q."/>
            <person name="Sha Z."/>
            <person name="Zhou H."/>
            <person name="Xie M."/>
            <person name="Yu Q."/>
            <person name="Liu Y."/>
            <person name="Xiang H."/>
            <person name="Wang N."/>
            <person name="Wu K."/>
            <person name="Yang C."/>
            <person name="Zhou Q."/>
            <person name="Liao X."/>
            <person name="Yang L."/>
            <person name="Hu Q."/>
            <person name="Zhang J."/>
            <person name="Meng L."/>
            <person name="Jin L."/>
            <person name="Tian Y."/>
            <person name="Lian J."/>
            <person name="Yang J."/>
            <person name="Miao G."/>
            <person name="Liu S."/>
            <person name="Liang Z."/>
            <person name="Yan F."/>
            <person name="Li Y."/>
            <person name="Sun B."/>
            <person name="Zhang H."/>
            <person name="Zhang J."/>
            <person name="Zhu Y."/>
            <person name="Du M."/>
            <person name="Zhao Y."/>
            <person name="Schartl M."/>
            <person name="Tang Q."/>
            <person name="Wang J."/>
        </authorList>
    </citation>
    <scope>NUCLEOTIDE SEQUENCE</scope>
</reference>
<sequence length="334" mass="38993">MNQEEMDNIQRSTERLLNLSGEGVSETLRSRIDEQSSLISILKKKSDELLHRCQALENVNTTLEEKITNYQEELEAKSRKEKLLEKRFTELATNTQSIISFMNEYKNENATLKAENKQLQLENNTLFSQKLQDKEGVVQQLKQEIKLVTEDSTVREKVFKEKLAEYQSKLDETTQQQVMEVSLLHQLHDAQQQQNEAVETSKGLKLELERAEEKFALKEMDLRKTIAGLAEEKSKILSLSMERARVIQVKQEELQHLKKRWKEERKTIIQADESVRLAEASNTAVAVKNLQRSLSETTLKYERLKKDFEAFKEHSCRLLTQERELNKKLRQITG</sequence>
<keyword evidence="1 2" id="KW-0175">Coiled coil</keyword>
<reference evidence="3" key="3">
    <citation type="submission" date="2025-09" db="UniProtKB">
        <authorList>
            <consortium name="Ensembl"/>
        </authorList>
    </citation>
    <scope>IDENTIFICATION</scope>
</reference>
<dbReference type="Proteomes" id="UP000265120">
    <property type="component" value="Chromosome 16"/>
</dbReference>
<dbReference type="OMA" id="AMLCSRI"/>
<evidence type="ECO:0000313" key="3">
    <source>
        <dbReference type="Ensembl" id="ENSCSEP00000019071.1"/>
    </source>
</evidence>
<dbReference type="GeneID" id="103392223"/>
<dbReference type="InParanoid" id="A0A3P8W0E2"/>
<dbReference type="AlphaFoldDB" id="A0A3P8W0E2"/>
<dbReference type="GeneTree" id="ENSGT00940000165617"/>
<dbReference type="KEGG" id="csem:103392223"/>
<dbReference type="OrthoDB" id="10020070at2759"/>
<accession>A0A3P8W0E2</accession>
<keyword evidence="4" id="KW-1185">Reference proteome</keyword>
<dbReference type="InterPro" id="IPR043450">
    <property type="entry name" value="CCDC89-like"/>
</dbReference>